<organism evidence="2 3">
    <name type="scientific">Lederbergia citrea</name>
    <dbReference type="NCBI Taxonomy" id="2833581"/>
    <lineage>
        <taxon>Bacteria</taxon>
        <taxon>Bacillati</taxon>
        <taxon>Bacillota</taxon>
        <taxon>Bacilli</taxon>
        <taxon>Bacillales</taxon>
        <taxon>Bacillaceae</taxon>
        <taxon>Lederbergia</taxon>
    </lineage>
</organism>
<protein>
    <submittedName>
        <fullName evidence="2">Uncharacterized protein</fullName>
    </submittedName>
</protein>
<keyword evidence="1" id="KW-1133">Transmembrane helix</keyword>
<evidence type="ECO:0000313" key="3">
    <source>
        <dbReference type="Proteomes" id="UP000676456"/>
    </source>
</evidence>
<dbReference type="EMBL" id="JAGYPN010000002">
    <property type="protein sequence ID" value="MBS4223761.1"/>
    <property type="molecule type" value="Genomic_DNA"/>
</dbReference>
<keyword evidence="3" id="KW-1185">Reference proteome</keyword>
<keyword evidence="1" id="KW-0472">Membrane</keyword>
<dbReference type="RefSeq" id="WP_213098741.1">
    <property type="nucleotide sequence ID" value="NZ_JAGYPH010000002.1"/>
</dbReference>
<name>A0A942ULQ6_9BACI</name>
<evidence type="ECO:0000256" key="1">
    <source>
        <dbReference type="SAM" id="Phobius"/>
    </source>
</evidence>
<keyword evidence="1" id="KW-0812">Transmembrane</keyword>
<gene>
    <name evidence="2" type="ORF">KHA91_13475</name>
</gene>
<feature type="transmembrane region" description="Helical" evidence="1">
    <location>
        <begin position="6"/>
        <end position="26"/>
    </location>
</feature>
<comment type="caution">
    <text evidence="2">The sequence shown here is derived from an EMBL/GenBank/DDBJ whole genome shotgun (WGS) entry which is preliminary data.</text>
</comment>
<proteinExistence type="predicted"/>
<evidence type="ECO:0000313" key="2">
    <source>
        <dbReference type="EMBL" id="MBS4223761.1"/>
    </source>
</evidence>
<reference evidence="2 3" key="1">
    <citation type="submission" date="2021-05" db="EMBL/GenBank/DDBJ databases">
        <title>Novel Bacillus species.</title>
        <authorList>
            <person name="Liu G."/>
        </authorList>
    </citation>
    <scope>NUCLEOTIDE SEQUENCE [LARGE SCALE GENOMIC DNA]</scope>
    <source>
        <strain evidence="2 3">FJAT-49682</strain>
    </source>
</reference>
<dbReference type="AlphaFoldDB" id="A0A942ULQ6"/>
<dbReference type="Proteomes" id="UP000676456">
    <property type="component" value="Unassembled WGS sequence"/>
</dbReference>
<sequence length="165" mass="18861">MGKLKFWGVAVLIGLLIGAAIWLISLQQERALDRSEEKEKNRIRTFFSELNSVYGYLYTKENGKYQLFLEIDEALLQGELSGSLLMMADTGNKNNPYEETRYVLNGITDGHMVEFFTTVDGQKTKLEGNFIGATVGLNLSFWTTDQKLTFKAVTEEEFKKFKTKF</sequence>
<accession>A0A942ULQ6</accession>